<sequence length="129" mass="14588">GYDIIPFASVGPNETYDIVADADDIRQSRAWNWLDRVAGLDRRLRGGDLIAPVVRGVAGTPLPRPERFYIACGERIPTAHLQCDAPERELQWQVREQTAEAIAALVTTLQAHRAEDRAKWSRLRRWLAS</sequence>
<dbReference type="AlphaFoldDB" id="A0A2P6ARR4"/>
<proteinExistence type="predicted"/>
<reference evidence="2" key="1">
    <citation type="submission" date="2018-02" db="EMBL/GenBank/DDBJ databases">
        <title>Genome sequencing of Solimonas sp. HR-BB.</title>
        <authorList>
            <person name="Lee Y."/>
            <person name="Jeon C.O."/>
        </authorList>
    </citation>
    <scope>NUCLEOTIDE SEQUENCE [LARGE SCALE GENOMIC DNA]</scope>
    <source>
        <strain evidence="2">HR-E</strain>
    </source>
</reference>
<keyword evidence="1" id="KW-0808">Transferase</keyword>
<dbReference type="GO" id="GO:0016020">
    <property type="term" value="C:membrane"/>
    <property type="evidence" value="ECO:0007669"/>
    <property type="project" value="TreeGrafter"/>
</dbReference>
<organism evidence="1 2">
    <name type="scientific">Amnimonas aquatica</name>
    <dbReference type="NCBI Taxonomy" id="2094561"/>
    <lineage>
        <taxon>Bacteria</taxon>
        <taxon>Pseudomonadati</taxon>
        <taxon>Pseudomonadota</taxon>
        <taxon>Gammaproteobacteria</taxon>
        <taxon>Moraxellales</taxon>
        <taxon>Moraxellaceae</taxon>
        <taxon>Amnimonas</taxon>
    </lineage>
</organism>
<dbReference type="PANTHER" id="PTHR22753:SF14">
    <property type="entry name" value="MONOACYLGLYCEROL_DIACYLGLYCEROL O-ACYLTRANSFERASE"/>
    <property type="match status" value="1"/>
</dbReference>
<dbReference type="PANTHER" id="PTHR22753">
    <property type="entry name" value="TRANSMEMBRANE PROTEIN 68"/>
    <property type="match status" value="1"/>
</dbReference>
<accession>A0A2P6ARR4</accession>
<keyword evidence="2" id="KW-1185">Reference proteome</keyword>
<dbReference type="EMBL" id="PTQZ01000160">
    <property type="protein sequence ID" value="PQA38831.1"/>
    <property type="molecule type" value="Genomic_DNA"/>
</dbReference>
<evidence type="ECO:0000313" key="2">
    <source>
        <dbReference type="Proteomes" id="UP000243900"/>
    </source>
</evidence>
<evidence type="ECO:0000313" key="1">
    <source>
        <dbReference type="EMBL" id="PQA38831.1"/>
    </source>
</evidence>
<feature type="non-terminal residue" evidence="1">
    <location>
        <position position="1"/>
    </location>
</feature>
<name>A0A2P6ARR4_9GAMM</name>
<keyword evidence="1" id="KW-0012">Acyltransferase</keyword>
<comment type="caution">
    <text evidence="1">The sequence shown here is derived from an EMBL/GenBank/DDBJ whole genome shotgun (WGS) entry which is preliminary data.</text>
</comment>
<gene>
    <name evidence="1" type="ORF">C5O18_06980</name>
</gene>
<dbReference type="Proteomes" id="UP000243900">
    <property type="component" value="Unassembled WGS sequence"/>
</dbReference>
<protein>
    <submittedName>
        <fullName evidence="1">Acyltransferase</fullName>
    </submittedName>
</protein>
<dbReference type="GO" id="GO:0016746">
    <property type="term" value="F:acyltransferase activity"/>
    <property type="evidence" value="ECO:0007669"/>
    <property type="project" value="UniProtKB-KW"/>
</dbReference>